<feature type="domain" description="Amidohydrolase 3" evidence="1">
    <location>
        <begin position="123"/>
        <end position="400"/>
    </location>
</feature>
<dbReference type="Pfam" id="PF07969">
    <property type="entry name" value="Amidohydro_3"/>
    <property type="match status" value="1"/>
</dbReference>
<evidence type="ECO:0000313" key="3">
    <source>
        <dbReference type="Proteomes" id="UP000680638"/>
    </source>
</evidence>
<reference evidence="2 3" key="1">
    <citation type="submission" date="2021-03" db="EMBL/GenBank/DDBJ databases">
        <title>Antimicrobial resistance genes in bacteria isolated from Japanese honey, and their potential for conferring macrolide and lincosamide resistance in the American foulbrood pathogen Paenibacillus larvae.</title>
        <authorList>
            <person name="Okamoto M."/>
            <person name="Kumagai M."/>
            <person name="Kanamori H."/>
            <person name="Takamatsu D."/>
        </authorList>
    </citation>
    <scope>NUCLEOTIDE SEQUENCE [LARGE SCALE GENOMIC DNA]</scope>
    <source>
        <strain evidence="2 3">J21TS3</strain>
    </source>
</reference>
<comment type="caution">
    <text evidence="2">The sequence shown here is derived from an EMBL/GenBank/DDBJ whole genome shotgun (WGS) entry which is preliminary data.</text>
</comment>
<dbReference type="SUPFAM" id="SSF51556">
    <property type="entry name" value="Metallo-dependent hydrolases"/>
    <property type="match status" value="1"/>
</dbReference>
<name>A0ABQ4LZS8_9BACL</name>
<dbReference type="NCBIfam" id="NF005312">
    <property type="entry name" value="PRK06846.1"/>
    <property type="match status" value="1"/>
</dbReference>
<proteinExistence type="predicted"/>
<evidence type="ECO:0000313" key="2">
    <source>
        <dbReference type="EMBL" id="GIO68772.1"/>
    </source>
</evidence>
<dbReference type="InterPro" id="IPR013108">
    <property type="entry name" value="Amidohydro_3"/>
</dbReference>
<dbReference type="Gene3D" id="3.20.20.140">
    <property type="entry name" value="Metal-dependent hydrolases"/>
    <property type="match status" value="1"/>
</dbReference>
<dbReference type="PANTHER" id="PTHR32027:SF9">
    <property type="entry name" value="BLL3847 PROTEIN"/>
    <property type="match status" value="1"/>
</dbReference>
<dbReference type="Proteomes" id="UP000680638">
    <property type="component" value="Unassembled WGS sequence"/>
</dbReference>
<dbReference type="InterPro" id="IPR032466">
    <property type="entry name" value="Metal_Hydrolase"/>
</dbReference>
<dbReference type="RefSeq" id="WP_212951319.1">
    <property type="nucleotide sequence ID" value="NZ_BORW01000022.1"/>
</dbReference>
<dbReference type="Gene3D" id="2.30.40.10">
    <property type="entry name" value="Urease, subunit C, domain 1"/>
    <property type="match status" value="1"/>
</dbReference>
<evidence type="ECO:0000259" key="1">
    <source>
        <dbReference type="Pfam" id="PF07969"/>
    </source>
</evidence>
<protein>
    <submittedName>
        <fullName evidence="2">Deaminase</fullName>
    </submittedName>
</protein>
<accession>A0ABQ4LZS8</accession>
<dbReference type="CDD" id="cd01293">
    <property type="entry name" value="Bact_CD"/>
    <property type="match status" value="1"/>
</dbReference>
<dbReference type="PANTHER" id="PTHR32027">
    <property type="entry name" value="CYTOSINE DEAMINASE"/>
    <property type="match status" value="1"/>
</dbReference>
<organism evidence="2 3">
    <name type="scientific">Paenibacillus cookii</name>
    <dbReference type="NCBI Taxonomy" id="157839"/>
    <lineage>
        <taxon>Bacteria</taxon>
        <taxon>Bacillati</taxon>
        <taxon>Bacillota</taxon>
        <taxon>Bacilli</taxon>
        <taxon>Bacillales</taxon>
        <taxon>Paenibacillaceae</taxon>
        <taxon>Paenibacillus</taxon>
    </lineage>
</organism>
<keyword evidence="3" id="KW-1185">Reference proteome</keyword>
<dbReference type="InterPro" id="IPR052349">
    <property type="entry name" value="Metallo-hydrolase_Enzymes"/>
</dbReference>
<dbReference type="InterPro" id="IPR011059">
    <property type="entry name" value="Metal-dep_hydrolase_composite"/>
</dbReference>
<sequence>MQNDHFWFTHVRLETGYRLENGVVTGTETGIFHMRVEQGNIAQIEPETFVFEDSLPKRDMNGKLMLPSFRDMHIHLDKTYYGGPWKAPSIATNGIFTRFEEERELLPKQLPVARERAGKLIELLLQAGTTRIRSHCNIDPSIGLQNLEATLQAAEDYKGKAGIEIVAFPQHGLLLSQSVSLMREALRNGASLVGGVDPATVDGDIEKSLQTTMELAVEADADIDLHIHDGGHLGLFTFQRLADLTEEAGWQGRVTISHALALADIPQEKAAAFADRLAGLGISIASSVPLGRTIPIPLLHERGVKVWLGDDSITDHWSPFGKGDVLEKAGTLAERFHLVDEVELGQTLGFITGGVTPLNRNGERMWPRVGDEASVVFVDAGCSAEAVARRSERVAVFFKGNLVAGALPAAR</sequence>
<gene>
    <name evidence="2" type="ORF">J21TS3_35930</name>
</gene>
<dbReference type="EMBL" id="BORW01000022">
    <property type="protein sequence ID" value="GIO68772.1"/>
    <property type="molecule type" value="Genomic_DNA"/>
</dbReference>